<comment type="caution">
    <text evidence="3">The sequence shown here is derived from an EMBL/GenBank/DDBJ whole genome shotgun (WGS) entry which is preliminary data.</text>
</comment>
<evidence type="ECO:0000259" key="2">
    <source>
        <dbReference type="PROSITE" id="PS50144"/>
    </source>
</evidence>
<gene>
    <name evidence="3" type="ORF">RchiOBHm_Chr5g0042501</name>
</gene>
<feature type="region of interest" description="Disordered" evidence="1">
    <location>
        <begin position="70"/>
        <end position="100"/>
    </location>
</feature>
<feature type="compositionally biased region" description="Basic and acidic residues" evidence="1">
    <location>
        <begin position="74"/>
        <end position="84"/>
    </location>
</feature>
<dbReference type="Gene3D" id="2.60.210.10">
    <property type="entry name" value="Apoptosis, Tumor Necrosis Factor Receptor Associated Protein 2, Chain A"/>
    <property type="match status" value="1"/>
</dbReference>
<dbReference type="InterPro" id="IPR008974">
    <property type="entry name" value="TRAF-like"/>
</dbReference>
<dbReference type="AlphaFoldDB" id="A0A2P6QD47"/>
<evidence type="ECO:0000313" key="3">
    <source>
        <dbReference type="EMBL" id="PRQ32089.1"/>
    </source>
</evidence>
<dbReference type="Proteomes" id="UP000238479">
    <property type="component" value="Chromosome 5"/>
</dbReference>
<feature type="compositionally biased region" description="Polar residues" evidence="1">
    <location>
        <begin position="85"/>
        <end position="94"/>
    </location>
</feature>
<sequence>MGTVLFNENRSELGFKSFVPASELYDRTAGYLMSNMCIIKAKVAALQDTPASEPFCTKVATPVVIIEDPGTEISSKKESNREQPSKVNSGQAQVFSAAPKTISSEQVADLQDTPDFEPICTKATHDDRLALL</sequence>
<evidence type="ECO:0000313" key="4">
    <source>
        <dbReference type="Proteomes" id="UP000238479"/>
    </source>
</evidence>
<protein>
    <recommendedName>
        <fullName evidence="2">MATH domain-containing protein</fullName>
    </recommendedName>
</protein>
<dbReference type="Gramene" id="PRQ32089">
    <property type="protein sequence ID" value="PRQ32089"/>
    <property type="gene ID" value="RchiOBHm_Chr5g0042501"/>
</dbReference>
<evidence type="ECO:0000256" key="1">
    <source>
        <dbReference type="SAM" id="MobiDB-lite"/>
    </source>
</evidence>
<dbReference type="SUPFAM" id="SSF49599">
    <property type="entry name" value="TRAF domain-like"/>
    <property type="match status" value="1"/>
</dbReference>
<dbReference type="STRING" id="74649.A0A2P6QD47"/>
<keyword evidence="4" id="KW-1185">Reference proteome</keyword>
<proteinExistence type="predicted"/>
<accession>A0A2P6QD47</accession>
<dbReference type="InterPro" id="IPR002083">
    <property type="entry name" value="MATH/TRAF_dom"/>
</dbReference>
<dbReference type="EMBL" id="PDCK01000043">
    <property type="protein sequence ID" value="PRQ32089.1"/>
    <property type="molecule type" value="Genomic_DNA"/>
</dbReference>
<feature type="domain" description="MATH" evidence="2">
    <location>
        <begin position="1"/>
        <end position="43"/>
    </location>
</feature>
<organism evidence="3 4">
    <name type="scientific">Rosa chinensis</name>
    <name type="common">China rose</name>
    <dbReference type="NCBI Taxonomy" id="74649"/>
    <lineage>
        <taxon>Eukaryota</taxon>
        <taxon>Viridiplantae</taxon>
        <taxon>Streptophyta</taxon>
        <taxon>Embryophyta</taxon>
        <taxon>Tracheophyta</taxon>
        <taxon>Spermatophyta</taxon>
        <taxon>Magnoliopsida</taxon>
        <taxon>eudicotyledons</taxon>
        <taxon>Gunneridae</taxon>
        <taxon>Pentapetalae</taxon>
        <taxon>rosids</taxon>
        <taxon>fabids</taxon>
        <taxon>Rosales</taxon>
        <taxon>Rosaceae</taxon>
        <taxon>Rosoideae</taxon>
        <taxon>Rosoideae incertae sedis</taxon>
        <taxon>Rosa</taxon>
    </lineage>
</organism>
<name>A0A2P6QD47_ROSCH</name>
<reference evidence="3 4" key="1">
    <citation type="journal article" date="2018" name="Nat. Genet.">
        <title>The Rosa genome provides new insights in the design of modern roses.</title>
        <authorList>
            <person name="Bendahmane M."/>
        </authorList>
    </citation>
    <scope>NUCLEOTIDE SEQUENCE [LARGE SCALE GENOMIC DNA]</scope>
    <source>
        <strain evidence="4">cv. Old Blush</strain>
    </source>
</reference>
<dbReference type="PROSITE" id="PS50144">
    <property type="entry name" value="MATH"/>
    <property type="match status" value="1"/>
</dbReference>